<dbReference type="EnsemblMetazoa" id="ASIC004168-RA">
    <property type="protein sequence ID" value="ASIC004168-PA"/>
    <property type="gene ID" value="ASIC004168"/>
</dbReference>
<evidence type="ECO:0000259" key="3">
    <source>
        <dbReference type="PROSITE" id="PS50240"/>
    </source>
</evidence>
<evidence type="ECO:0000256" key="2">
    <source>
        <dbReference type="SAM" id="SignalP"/>
    </source>
</evidence>
<dbReference type="EMBL" id="KE524811">
    <property type="protein sequence ID" value="KFB36987.1"/>
    <property type="molecule type" value="Genomic_DNA"/>
</dbReference>
<dbReference type="InterPro" id="IPR043504">
    <property type="entry name" value="Peptidase_S1_PA_chymotrypsin"/>
</dbReference>
<dbReference type="EMBL" id="ATLV01012723">
    <property type="status" value="NOT_ANNOTATED_CDS"/>
    <property type="molecule type" value="Genomic_DNA"/>
</dbReference>
<dbReference type="GO" id="GO:0004252">
    <property type="term" value="F:serine-type endopeptidase activity"/>
    <property type="evidence" value="ECO:0007669"/>
    <property type="project" value="InterPro"/>
</dbReference>
<dbReference type="GO" id="GO:0006508">
    <property type="term" value="P:proteolysis"/>
    <property type="evidence" value="ECO:0007669"/>
    <property type="project" value="InterPro"/>
</dbReference>
<dbReference type="Proteomes" id="UP000030765">
    <property type="component" value="Unassembled WGS sequence"/>
</dbReference>
<reference evidence="5" key="2">
    <citation type="submission" date="2020-05" db="UniProtKB">
        <authorList>
            <consortium name="EnsemblMetazoa"/>
        </authorList>
    </citation>
    <scope>IDENTIFICATION</scope>
</reference>
<proteinExistence type="inferred from homology"/>
<dbReference type="VEuPathDB" id="VectorBase:ASIS005031"/>
<feature type="signal peptide" evidence="2">
    <location>
        <begin position="1"/>
        <end position="33"/>
    </location>
</feature>
<keyword evidence="2" id="KW-0732">Signal</keyword>
<keyword evidence="6" id="KW-1185">Reference proteome</keyword>
<comment type="similarity">
    <text evidence="1">Belongs to the peptidase S1 family. CLIP subfamily.</text>
</comment>
<evidence type="ECO:0000313" key="4">
    <source>
        <dbReference type="EMBL" id="KFB36987.1"/>
    </source>
</evidence>
<organism evidence="4">
    <name type="scientific">Anopheles sinensis</name>
    <name type="common">Mosquito</name>
    <dbReference type="NCBI Taxonomy" id="74873"/>
    <lineage>
        <taxon>Eukaryota</taxon>
        <taxon>Metazoa</taxon>
        <taxon>Ecdysozoa</taxon>
        <taxon>Arthropoda</taxon>
        <taxon>Hexapoda</taxon>
        <taxon>Insecta</taxon>
        <taxon>Pterygota</taxon>
        <taxon>Neoptera</taxon>
        <taxon>Endopterygota</taxon>
        <taxon>Diptera</taxon>
        <taxon>Nematocera</taxon>
        <taxon>Culicoidea</taxon>
        <taxon>Culicidae</taxon>
        <taxon>Anophelinae</taxon>
        <taxon>Anopheles</taxon>
    </lineage>
</organism>
<dbReference type="SMART" id="SM00020">
    <property type="entry name" value="Tryp_SPc"/>
    <property type="match status" value="1"/>
</dbReference>
<dbReference type="InterPro" id="IPR051333">
    <property type="entry name" value="CLIP_Serine_Protease"/>
</dbReference>
<evidence type="ECO:0000313" key="6">
    <source>
        <dbReference type="Proteomes" id="UP000030765"/>
    </source>
</evidence>
<dbReference type="AlphaFoldDB" id="A0A084VG93"/>
<evidence type="ECO:0000313" key="5">
    <source>
        <dbReference type="EnsemblMetazoa" id="ASIC004168-PA"/>
    </source>
</evidence>
<dbReference type="VEuPathDB" id="VectorBase:ASIC004168"/>
<sequence length="206" mass="22667">MELNLSWLLQSRFARSFVVTILVLYVLFVQVSGQNWEHQCGARQGIVNPLMVGGKPAKITDYPWHAAVYWKIVKPHRYVCGGSIINRNTILSEFYPGSSYHDLALVAVNSSINWTEYVQPVCLWTMDEDQYRLFGSKGSVVGFGCSNSSQASDTLLEVNLTVVRDAECLMAERIYGQILTTQMFCAGGGSDVGPSSGDSGGGLLLR</sequence>
<name>A0A084VG93_ANOSI</name>
<accession>A0A084VG93</accession>
<dbReference type="STRING" id="74873.A0A084VG93"/>
<dbReference type="InterPro" id="IPR009003">
    <property type="entry name" value="Peptidase_S1_PA"/>
</dbReference>
<dbReference type="SUPFAM" id="SSF50494">
    <property type="entry name" value="Trypsin-like serine proteases"/>
    <property type="match status" value="1"/>
</dbReference>
<reference evidence="4 6" key="1">
    <citation type="journal article" date="2014" name="BMC Genomics">
        <title>Genome sequence of Anopheles sinensis provides insight into genetics basis of mosquito competence for malaria parasites.</title>
        <authorList>
            <person name="Zhou D."/>
            <person name="Zhang D."/>
            <person name="Ding G."/>
            <person name="Shi L."/>
            <person name="Hou Q."/>
            <person name="Ye Y."/>
            <person name="Xu Y."/>
            <person name="Zhou H."/>
            <person name="Xiong C."/>
            <person name="Li S."/>
            <person name="Yu J."/>
            <person name="Hong S."/>
            <person name="Yu X."/>
            <person name="Zou P."/>
            <person name="Chen C."/>
            <person name="Chang X."/>
            <person name="Wang W."/>
            <person name="Lv Y."/>
            <person name="Sun Y."/>
            <person name="Ma L."/>
            <person name="Shen B."/>
            <person name="Zhu C."/>
        </authorList>
    </citation>
    <scope>NUCLEOTIDE SEQUENCE [LARGE SCALE GENOMIC DNA]</scope>
</reference>
<gene>
    <name evidence="4" type="ORF">ZHAS_00004168</name>
</gene>
<feature type="domain" description="Peptidase S1" evidence="3">
    <location>
        <begin position="51"/>
        <end position="206"/>
    </location>
</feature>
<dbReference type="InterPro" id="IPR001254">
    <property type="entry name" value="Trypsin_dom"/>
</dbReference>
<dbReference type="OrthoDB" id="7723891at2759"/>
<dbReference type="PANTHER" id="PTHR24260:SF136">
    <property type="entry name" value="GH08193P-RELATED"/>
    <property type="match status" value="1"/>
</dbReference>
<feature type="chain" id="PRO_5010759819" evidence="2">
    <location>
        <begin position="34"/>
        <end position="206"/>
    </location>
</feature>
<dbReference type="Gene3D" id="2.40.10.10">
    <property type="entry name" value="Trypsin-like serine proteases"/>
    <property type="match status" value="3"/>
</dbReference>
<dbReference type="Pfam" id="PF00089">
    <property type="entry name" value="Trypsin"/>
    <property type="match status" value="2"/>
</dbReference>
<evidence type="ECO:0000256" key="1">
    <source>
        <dbReference type="ARBA" id="ARBA00024195"/>
    </source>
</evidence>
<dbReference type="PROSITE" id="PS50240">
    <property type="entry name" value="TRYPSIN_DOM"/>
    <property type="match status" value="1"/>
</dbReference>
<dbReference type="PANTHER" id="PTHR24260">
    <property type="match status" value="1"/>
</dbReference>
<protein>
    <submittedName>
        <fullName evidence="4 5">Coagulation factor XI</fullName>
    </submittedName>
</protein>